<organism evidence="1 2">
    <name type="scientific">Parendozoicomonas haliclonae</name>
    <dbReference type="NCBI Taxonomy" id="1960125"/>
    <lineage>
        <taxon>Bacteria</taxon>
        <taxon>Pseudomonadati</taxon>
        <taxon>Pseudomonadota</taxon>
        <taxon>Gammaproteobacteria</taxon>
        <taxon>Oceanospirillales</taxon>
        <taxon>Endozoicomonadaceae</taxon>
        <taxon>Parendozoicomonas</taxon>
    </lineage>
</organism>
<dbReference type="Proteomes" id="UP000196573">
    <property type="component" value="Unassembled WGS sequence"/>
</dbReference>
<dbReference type="InterPro" id="IPR021378">
    <property type="entry name" value="DUF3010"/>
</dbReference>
<sequence length="151" mass="16770">MSELSASKPSIKLCSVEIQGSEALFCLMSMDSGLMTTHDCRAARLALQGGDTEKMRHFQSTFKKLMEDYKVTHVVIRERPKKGKFAGGADGFKIETAIQLIDNLKVELIAPQAIKEQLKHTPPPVSAVEAGLKKFQDAAFQTGFAWLNMRR</sequence>
<dbReference type="EMBL" id="FWPT01000007">
    <property type="protein sequence ID" value="SMA49399.1"/>
    <property type="molecule type" value="Genomic_DNA"/>
</dbReference>
<dbReference type="Pfam" id="PF11215">
    <property type="entry name" value="DUF3010"/>
    <property type="match status" value="1"/>
</dbReference>
<protein>
    <recommendedName>
        <fullName evidence="3">DUF3010 domain-containing protein</fullName>
    </recommendedName>
</protein>
<evidence type="ECO:0000313" key="1">
    <source>
        <dbReference type="EMBL" id="SMA49399.1"/>
    </source>
</evidence>
<proteinExistence type="predicted"/>
<accession>A0A1X7APW6</accession>
<reference evidence="1 2" key="1">
    <citation type="submission" date="2017-03" db="EMBL/GenBank/DDBJ databases">
        <authorList>
            <person name="Afonso C.L."/>
            <person name="Miller P.J."/>
            <person name="Scott M.A."/>
            <person name="Spackman E."/>
            <person name="Goraichik I."/>
            <person name="Dimitrov K.M."/>
            <person name="Suarez D.L."/>
            <person name="Swayne D.E."/>
        </authorList>
    </citation>
    <scope>NUCLEOTIDE SEQUENCE [LARGE SCALE GENOMIC DNA]</scope>
    <source>
        <strain evidence="1">SB41UT1</strain>
    </source>
</reference>
<gene>
    <name evidence="1" type="ORF">EHSB41UT_03236</name>
</gene>
<dbReference type="RefSeq" id="WP_242667341.1">
    <property type="nucleotide sequence ID" value="NZ_CBCSCN010000007.1"/>
</dbReference>
<evidence type="ECO:0000313" key="2">
    <source>
        <dbReference type="Proteomes" id="UP000196573"/>
    </source>
</evidence>
<name>A0A1X7APW6_9GAMM</name>
<dbReference type="AlphaFoldDB" id="A0A1X7APW6"/>
<evidence type="ECO:0008006" key="3">
    <source>
        <dbReference type="Google" id="ProtNLM"/>
    </source>
</evidence>
<keyword evidence="2" id="KW-1185">Reference proteome</keyword>